<sequence>MDELRVLKSAFSGQLSCRIDYLNYHSAYLQLLAWNMDRLSAAIPNLVRSMCKAKQERAVWNGSSPHPRLSSFYGGSSSGIESTNSCAGSSDGLANGVAVDSVLQALARQVLVKLN</sequence>
<dbReference type="EMBL" id="CM035442">
    <property type="protein sequence ID" value="KAH7279153.1"/>
    <property type="molecule type" value="Genomic_DNA"/>
</dbReference>
<gene>
    <name evidence="1" type="ORF">KP509_37G007600</name>
</gene>
<name>A0A8T2Q6F1_CERRI</name>
<keyword evidence="2" id="KW-1185">Reference proteome</keyword>
<dbReference type="AlphaFoldDB" id="A0A8T2Q6F1"/>
<accession>A0A8T2Q6F1</accession>
<reference evidence="1" key="1">
    <citation type="submission" date="2021-08" db="EMBL/GenBank/DDBJ databases">
        <title>WGS assembly of Ceratopteris richardii.</title>
        <authorList>
            <person name="Marchant D.B."/>
            <person name="Chen G."/>
            <person name="Jenkins J."/>
            <person name="Shu S."/>
            <person name="Leebens-Mack J."/>
            <person name="Grimwood J."/>
            <person name="Schmutz J."/>
            <person name="Soltis P."/>
            <person name="Soltis D."/>
            <person name="Chen Z.-H."/>
        </authorList>
    </citation>
    <scope>NUCLEOTIDE SEQUENCE</scope>
    <source>
        <strain evidence="1">Whitten #5841</strain>
        <tissue evidence="1">Leaf</tissue>
    </source>
</reference>
<dbReference type="Proteomes" id="UP000825935">
    <property type="component" value="Chromosome 37"/>
</dbReference>
<evidence type="ECO:0000313" key="2">
    <source>
        <dbReference type="Proteomes" id="UP000825935"/>
    </source>
</evidence>
<organism evidence="1 2">
    <name type="scientific">Ceratopteris richardii</name>
    <name type="common">Triangle waterfern</name>
    <dbReference type="NCBI Taxonomy" id="49495"/>
    <lineage>
        <taxon>Eukaryota</taxon>
        <taxon>Viridiplantae</taxon>
        <taxon>Streptophyta</taxon>
        <taxon>Embryophyta</taxon>
        <taxon>Tracheophyta</taxon>
        <taxon>Polypodiopsida</taxon>
        <taxon>Polypodiidae</taxon>
        <taxon>Polypodiales</taxon>
        <taxon>Pteridineae</taxon>
        <taxon>Pteridaceae</taxon>
        <taxon>Parkerioideae</taxon>
        <taxon>Ceratopteris</taxon>
    </lineage>
</organism>
<evidence type="ECO:0000313" key="1">
    <source>
        <dbReference type="EMBL" id="KAH7279153.1"/>
    </source>
</evidence>
<comment type="caution">
    <text evidence="1">The sequence shown here is derived from an EMBL/GenBank/DDBJ whole genome shotgun (WGS) entry which is preliminary data.</text>
</comment>
<protein>
    <submittedName>
        <fullName evidence="1">Uncharacterized protein</fullName>
    </submittedName>
</protein>
<proteinExistence type="predicted"/>